<evidence type="ECO:0000256" key="1">
    <source>
        <dbReference type="ARBA" id="ARBA00004141"/>
    </source>
</evidence>
<keyword evidence="6 9" id="KW-0472">Membrane</keyword>
<dbReference type="PATRIC" id="fig|584657.3.peg.3964"/>
<keyword evidence="7" id="KW-0413">Isomerase</keyword>
<keyword evidence="4" id="KW-0125">Carotenoid biosynthesis</keyword>
<feature type="transmembrane region" description="Helical" evidence="9">
    <location>
        <begin position="6"/>
        <end position="23"/>
    </location>
</feature>
<dbReference type="NCBIfam" id="TIGR03462">
    <property type="entry name" value="CarR_dom_SF"/>
    <property type="match status" value="1"/>
</dbReference>
<proteinExistence type="predicted"/>
<feature type="transmembrane region" description="Helical" evidence="9">
    <location>
        <begin position="70"/>
        <end position="93"/>
    </location>
</feature>
<dbReference type="GO" id="GO:0016872">
    <property type="term" value="F:intramolecular lyase activity"/>
    <property type="evidence" value="ECO:0007669"/>
    <property type="project" value="InterPro"/>
</dbReference>
<evidence type="ECO:0000256" key="3">
    <source>
        <dbReference type="ARBA" id="ARBA00022692"/>
    </source>
</evidence>
<dbReference type="InterPro" id="IPR017825">
    <property type="entry name" value="Lycopene_cyclase_dom"/>
</dbReference>
<evidence type="ECO:0000256" key="5">
    <source>
        <dbReference type="ARBA" id="ARBA00022989"/>
    </source>
</evidence>
<dbReference type="GO" id="GO:0045436">
    <property type="term" value="F:lycopene beta cyclase activity"/>
    <property type="evidence" value="ECO:0007669"/>
    <property type="project" value="UniProtKB-ARBA"/>
</dbReference>
<evidence type="ECO:0000256" key="8">
    <source>
        <dbReference type="SAM" id="MobiDB-lite"/>
    </source>
</evidence>
<organism evidence="11 12">
    <name type="scientific">Intrasporangium chromatireducens Q5-1</name>
    <dbReference type="NCBI Taxonomy" id="584657"/>
    <lineage>
        <taxon>Bacteria</taxon>
        <taxon>Bacillati</taxon>
        <taxon>Actinomycetota</taxon>
        <taxon>Actinomycetes</taxon>
        <taxon>Micrococcales</taxon>
        <taxon>Intrasporangiaceae</taxon>
        <taxon>Intrasporangium</taxon>
    </lineage>
</organism>
<feature type="region of interest" description="Disordered" evidence="8">
    <location>
        <begin position="103"/>
        <end position="138"/>
    </location>
</feature>
<evidence type="ECO:0000256" key="2">
    <source>
        <dbReference type="ARBA" id="ARBA00004829"/>
    </source>
</evidence>
<dbReference type="AlphaFoldDB" id="W9GH61"/>
<evidence type="ECO:0000313" key="12">
    <source>
        <dbReference type="Proteomes" id="UP000019494"/>
    </source>
</evidence>
<gene>
    <name evidence="11" type="ORF">N864_15490</name>
</gene>
<keyword evidence="12" id="KW-1185">Reference proteome</keyword>
<protein>
    <submittedName>
        <fullName evidence="11">Lycopene cyclase</fullName>
    </submittedName>
</protein>
<keyword evidence="3 9" id="KW-0812">Transmembrane</keyword>
<evidence type="ECO:0000259" key="10">
    <source>
        <dbReference type="Pfam" id="PF18916"/>
    </source>
</evidence>
<evidence type="ECO:0000256" key="9">
    <source>
        <dbReference type="SAM" id="Phobius"/>
    </source>
</evidence>
<feature type="domain" description="Lycopene cyclase" evidence="10">
    <location>
        <begin position="5"/>
        <end position="94"/>
    </location>
</feature>
<evidence type="ECO:0000313" key="11">
    <source>
        <dbReference type="EMBL" id="EWT04163.1"/>
    </source>
</evidence>
<dbReference type="RefSeq" id="WP_081794078.1">
    <property type="nucleotide sequence ID" value="NZ_AWQS01000316.1"/>
</dbReference>
<dbReference type="Proteomes" id="UP000019494">
    <property type="component" value="Unassembled WGS sequence"/>
</dbReference>
<dbReference type="GO" id="GO:0016117">
    <property type="term" value="P:carotenoid biosynthetic process"/>
    <property type="evidence" value="ECO:0007669"/>
    <property type="project" value="UniProtKB-KW"/>
</dbReference>
<comment type="subcellular location">
    <subcellularLocation>
        <location evidence="1">Membrane</location>
        <topology evidence="1">Multi-pass membrane protein</topology>
    </subcellularLocation>
</comment>
<dbReference type="OrthoDB" id="3402548at2"/>
<dbReference type="GO" id="GO:0016020">
    <property type="term" value="C:membrane"/>
    <property type="evidence" value="ECO:0007669"/>
    <property type="project" value="UniProtKB-SubCell"/>
</dbReference>
<evidence type="ECO:0000256" key="7">
    <source>
        <dbReference type="ARBA" id="ARBA00023235"/>
    </source>
</evidence>
<evidence type="ECO:0000256" key="6">
    <source>
        <dbReference type="ARBA" id="ARBA00023136"/>
    </source>
</evidence>
<comment type="caution">
    <text evidence="11">The sequence shown here is derived from an EMBL/GenBank/DDBJ whole genome shotgun (WGS) entry which is preliminary data.</text>
</comment>
<sequence length="138" mass="15218">MPEYTALAVLSVVGAVALARLLRVRLFSRAQFWCAMAIVLAFQVLVDGWLTKLSAPIVRYNARAMLGWRFPWDIPVEDFLFGFAMVTSVIVLWERAKRRLAGSAGNAAEQPVGQPVGEQPAVKRSPEPAPGDGHEENR</sequence>
<keyword evidence="5 9" id="KW-1133">Transmembrane helix</keyword>
<name>W9GH61_9MICO</name>
<comment type="pathway">
    <text evidence="2">Carotenoid biosynthesis.</text>
</comment>
<evidence type="ECO:0000256" key="4">
    <source>
        <dbReference type="ARBA" id="ARBA00022746"/>
    </source>
</evidence>
<accession>W9GH61</accession>
<feature type="transmembrane region" description="Helical" evidence="9">
    <location>
        <begin position="30"/>
        <end position="50"/>
    </location>
</feature>
<dbReference type="Pfam" id="PF18916">
    <property type="entry name" value="Lycopene_cyc"/>
    <property type="match status" value="1"/>
</dbReference>
<reference evidence="12" key="1">
    <citation type="submission" date="2013-08" db="EMBL/GenBank/DDBJ databases">
        <title>Intrasporangium oryzae NRRL B-24470.</title>
        <authorList>
            <person name="Liu H."/>
            <person name="Wang G."/>
        </authorList>
    </citation>
    <scope>NUCLEOTIDE SEQUENCE [LARGE SCALE GENOMIC DNA]</scope>
    <source>
        <strain evidence="12">Q5-1</strain>
    </source>
</reference>
<dbReference type="EMBL" id="AWQS01000316">
    <property type="protein sequence ID" value="EWT04163.1"/>
    <property type="molecule type" value="Genomic_DNA"/>
</dbReference>